<dbReference type="VEuPathDB" id="FungiDB:PLEOSDRAFT_152467"/>
<dbReference type="AlphaFoldDB" id="A0A067P3T5"/>
<dbReference type="InParanoid" id="A0A067P3T5"/>
<feature type="transmembrane region" description="Helical" evidence="1">
    <location>
        <begin position="291"/>
        <end position="311"/>
    </location>
</feature>
<feature type="transmembrane region" description="Helical" evidence="1">
    <location>
        <begin position="209"/>
        <end position="230"/>
    </location>
</feature>
<dbReference type="Proteomes" id="UP000027073">
    <property type="component" value="Unassembled WGS sequence"/>
</dbReference>
<gene>
    <name evidence="3" type="ORF">PLEOSDRAFT_152467</name>
</gene>
<keyword evidence="1" id="KW-0812">Transmembrane</keyword>
<feature type="domain" description="DUF6535" evidence="2">
    <location>
        <begin position="29"/>
        <end position="203"/>
    </location>
</feature>
<reference evidence="4" key="1">
    <citation type="journal article" date="2014" name="Proc. Natl. Acad. Sci. U.S.A.">
        <title>Extensive sampling of basidiomycete genomes demonstrates inadequacy of the white-rot/brown-rot paradigm for wood decay fungi.</title>
        <authorList>
            <person name="Riley R."/>
            <person name="Salamov A.A."/>
            <person name="Brown D.W."/>
            <person name="Nagy L.G."/>
            <person name="Floudas D."/>
            <person name="Held B.W."/>
            <person name="Levasseur A."/>
            <person name="Lombard V."/>
            <person name="Morin E."/>
            <person name="Otillar R."/>
            <person name="Lindquist E.A."/>
            <person name="Sun H."/>
            <person name="LaButti K.M."/>
            <person name="Schmutz J."/>
            <person name="Jabbour D."/>
            <person name="Luo H."/>
            <person name="Baker S.E."/>
            <person name="Pisabarro A.G."/>
            <person name="Walton J.D."/>
            <person name="Blanchette R.A."/>
            <person name="Henrissat B."/>
            <person name="Martin F."/>
            <person name="Cullen D."/>
            <person name="Hibbett D.S."/>
            <person name="Grigoriev I.V."/>
        </authorList>
    </citation>
    <scope>NUCLEOTIDE SEQUENCE [LARGE SCALE GENOMIC DNA]</scope>
    <source>
        <strain evidence="4">PC15</strain>
    </source>
</reference>
<evidence type="ECO:0000313" key="3">
    <source>
        <dbReference type="EMBL" id="KDQ33885.1"/>
    </source>
</evidence>
<evidence type="ECO:0000313" key="4">
    <source>
        <dbReference type="Proteomes" id="UP000027073"/>
    </source>
</evidence>
<dbReference type="HOGENOM" id="CLU_317151_0_0_1"/>
<proteinExistence type="predicted"/>
<dbReference type="EMBL" id="KL198004">
    <property type="protein sequence ID" value="KDQ33885.1"/>
    <property type="molecule type" value="Genomic_DNA"/>
</dbReference>
<dbReference type="InterPro" id="IPR045338">
    <property type="entry name" value="DUF6535"/>
</dbReference>
<protein>
    <recommendedName>
        <fullName evidence="2">DUF6535 domain-containing protein</fullName>
    </recommendedName>
</protein>
<organism evidence="3 4">
    <name type="scientific">Pleurotus ostreatus (strain PC15)</name>
    <name type="common">Oyster mushroom</name>
    <dbReference type="NCBI Taxonomy" id="1137138"/>
    <lineage>
        <taxon>Eukaryota</taxon>
        <taxon>Fungi</taxon>
        <taxon>Dikarya</taxon>
        <taxon>Basidiomycota</taxon>
        <taxon>Agaricomycotina</taxon>
        <taxon>Agaricomycetes</taxon>
        <taxon>Agaricomycetidae</taxon>
        <taxon>Agaricales</taxon>
        <taxon>Pleurotineae</taxon>
        <taxon>Pleurotaceae</taxon>
        <taxon>Pleurotus</taxon>
    </lineage>
</organism>
<dbReference type="Pfam" id="PF20153">
    <property type="entry name" value="DUF6535"/>
    <property type="match status" value="1"/>
</dbReference>
<keyword evidence="1" id="KW-1133">Transmembrane helix</keyword>
<feature type="transmembrane region" description="Helical" evidence="1">
    <location>
        <begin position="55"/>
        <end position="76"/>
    </location>
</feature>
<sequence>MATNSDLDLAGKEEREQFGQELADDAKIWREYVKESSQYDAQMVGEWNRTVDSSLIFAALFSAVVASFVVESYQMLSVDPQDVTNSLLESILAAQTLSAANMTSPISEDTAFTPSSSAIWVNALWFTSLTCSLGIAAVAMLVKQWLSAYLVGLPAAPHLRAQIRQHRFDTLHAWQTHHIINCLPLALSLCLILFLSGLVILLLDVSPPIGIASVVLVAVTITFQAMNFLLPAFCNCPWKTAVSPIFFHLLGPLRRSIPYIRSSPRRLKPLLRLGYHLMESSIRVLKTMGRYLVLPFVLIFFLGHSVTLLLMPRSVKSWLSRMASYMPELRRVAKGFVILLKERIPAVRLNIHLNMTLVSESEADKEESRVGINRPALDSHCILWLIHTSTNPPVTSCALQSVSGFQLGAEAARLLAQSRIPDLISQKLRTSCANNGYPMDSISIERYIRGLHVIRHAFRTDKPSKPGVNFGALESIIPKPGTYAYLTTICAKVMLNDIVDCLEQIQDGSMICPAAQTQLLVDTLIQELKSRKGPKEDHWVSAQSGGWARISARVIPIFVKLVDVPPSSPDPGIPLDIPPLDVAIAAGIAALTKSQAEPYEPVGSDLPEFIRFYDLLLYGLSTIMRYPSSYGCNDTETLKIVRQKFFTVVQRCPEQLTSNDTVSTVFAMLLRHIFRQPPDEWDTRGLMIWTSQADIRILSKVDCSPLLLAFRNLVTLPNPPAMTAHLYLDCMERILIEGNGINRFPSTSPIVSYLSDFISNYGRSVFMSSARSQAFRLLGKYAHATCLRATPNKETRLISDGLLTAVRDFFENPGSIIQEDLDIWISALLHLSKGHKKLLLESRSVEAIVTWSIKNWRGHELSVLYRDRLMALAAQIGLSVDFHEDPTWFRELKPLLNTSLPDDSPRFVVFVALQYFIFQ</sequence>
<feature type="transmembrane region" description="Helical" evidence="1">
    <location>
        <begin position="182"/>
        <end position="203"/>
    </location>
</feature>
<accession>A0A067P3T5</accession>
<dbReference type="OrthoDB" id="3219854at2759"/>
<keyword evidence="1" id="KW-0472">Membrane</keyword>
<evidence type="ECO:0000259" key="2">
    <source>
        <dbReference type="Pfam" id="PF20153"/>
    </source>
</evidence>
<evidence type="ECO:0000256" key="1">
    <source>
        <dbReference type="SAM" id="Phobius"/>
    </source>
</evidence>
<feature type="transmembrane region" description="Helical" evidence="1">
    <location>
        <begin position="119"/>
        <end position="142"/>
    </location>
</feature>
<name>A0A067P3T5_PLEO1</name>